<dbReference type="Proteomes" id="UP000694545">
    <property type="component" value="Unplaced"/>
</dbReference>
<keyword evidence="3" id="KW-1185">Reference proteome</keyword>
<dbReference type="Pfam" id="PF16297">
    <property type="entry name" value="DUF4939"/>
    <property type="match status" value="1"/>
</dbReference>
<feature type="domain" description="DUF4939" evidence="1">
    <location>
        <begin position="19"/>
        <end position="107"/>
    </location>
</feature>
<dbReference type="OMA" id="GVTWEND"/>
<proteinExistence type="predicted"/>
<dbReference type="AlphaFoldDB" id="A0A8D2LL66"/>
<reference evidence="2" key="1">
    <citation type="submission" date="2025-08" db="UniProtKB">
        <authorList>
            <consortium name="Ensembl"/>
        </authorList>
    </citation>
    <scope>IDENTIFICATION</scope>
</reference>
<reference evidence="2" key="2">
    <citation type="submission" date="2025-09" db="UniProtKB">
        <authorList>
            <consortium name="Ensembl"/>
        </authorList>
    </citation>
    <scope>IDENTIFICATION</scope>
</reference>
<dbReference type="InterPro" id="IPR032549">
    <property type="entry name" value="DUF4939"/>
</dbReference>
<evidence type="ECO:0000313" key="2">
    <source>
        <dbReference type="Ensembl" id="ENSVKKP00000023189.1"/>
    </source>
</evidence>
<dbReference type="Ensembl" id="ENSVKKT00000023766.1">
    <property type="protein sequence ID" value="ENSVKKP00000023189.1"/>
    <property type="gene ID" value="ENSVKKG00000015392.1"/>
</dbReference>
<evidence type="ECO:0000313" key="3">
    <source>
        <dbReference type="Proteomes" id="UP000694545"/>
    </source>
</evidence>
<protein>
    <recommendedName>
        <fullName evidence="1">DUF4939 domain-containing protein</fullName>
    </recommendedName>
</protein>
<name>A0A8D2LL66_VARKO</name>
<sequence>MQEELLPSASKRLYTEATKLTLRRCPLETPLKYDGKKGFTTLKAQCELYINLRLPDFPNEKMKVGFLINQHMGAPAHWATARLIAQDPILNDANRFLNRKGVTWENDPTWAQKEKPL</sequence>
<organism evidence="2 3">
    <name type="scientific">Varanus komodoensis</name>
    <name type="common">Komodo dragon</name>
    <dbReference type="NCBI Taxonomy" id="61221"/>
    <lineage>
        <taxon>Eukaryota</taxon>
        <taxon>Metazoa</taxon>
        <taxon>Chordata</taxon>
        <taxon>Craniata</taxon>
        <taxon>Vertebrata</taxon>
        <taxon>Euteleostomi</taxon>
        <taxon>Lepidosauria</taxon>
        <taxon>Squamata</taxon>
        <taxon>Bifurcata</taxon>
        <taxon>Unidentata</taxon>
        <taxon>Episquamata</taxon>
        <taxon>Toxicofera</taxon>
        <taxon>Anguimorpha</taxon>
        <taxon>Paleoanguimorpha</taxon>
        <taxon>Varanoidea</taxon>
        <taxon>Varanidae</taxon>
        <taxon>Varanus</taxon>
    </lineage>
</organism>
<accession>A0A8D2LL66</accession>
<evidence type="ECO:0000259" key="1">
    <source>
        <dbReference type="Pfam" id="PF16297"/>
    </source>
</evidence>